<accession>A0A2N0WGM8</accession>
<feature type="transmembrane region" description="Helical" evidence="1">
    <location>
        <begin position="101"/>
        <end position="120"/>
    </location>
</feature>
<dbReference type="EMBL" id="PISJ01000011">
    <property type="protein sequence ID" value="PKF34349.1"/>
    <property type="molecule type" value="Genomic_DNA"/>
</dbReference>
<reference evidence="3 4" key="1">
    <citation type="submission" date="2017-12" db="EMBL/GenBank/DDBJ databases">
        <title>Draft Genome sequences of multiple microbial strains isolated from spacecraft associated surfaces.</title>
        <authorList>
            <person name="Seuylemezian A."/>
            <person name="Vaishampayan P."/>
            <person name="Venkateswaran K."/>
        </authorList>
    </citation>
    <scope>NUCLEOTIDE SEQUENCE [LARGE SCALE GENOMIC DNA]</scope>
    <source>
        <strain evidence="3 4">2P01AA</strain>
    </source>
</reference>
<dbReference type="InterPro" id="IPR050879">
    <property type="entry name" value="Acyltransferase_3"/>
</dbReference>
<proteinExistence type="predicted"/>
<dbReference type="PANTHER" id="PTHR23028">
    <property type="entry name" value="ACETYLTRANSFERASE"/>
    <property type="match status" value="1"/>
</dbReference>
<feature type="transmembrane region" description="Helical" evidence="1">
    <location>
        <begin position="331"/>
        <end position="350"/>
    </location>
</feature>
<evidence type="ECO:0000259" key="2">
    <source>
        <dbReference type="Pfam" id="PF01757"/>
    </source>
</evidence>
<sequence>MTTNKINAAESIRGLACLAVVLSHLSLTFFPQLHNFDVSAVPQYDFFAQLHHSPLAFFYSGTGAVFVFFVLSGFVLTLSSFKKHNTATQLKNSLVKRYPRLAIPAFISCIIAYLVCFVPVDVSHVSEWGAALANPHPQLGTALYEGSIGAFLFGDSSYNWVLWTMQIELLGSLVIYLACYFYGKLPILCGLFLIISIVTAYTISQTVLLGLLSFVLGMGLFLYAAELGTAVSISLFLLGLYFCGAHNSSSSYQLFSQFLGEQTYDYLNFIGGFCIVYAVLKGKWLAQFFDQPVLVFLGKISFSIYLIHLAVLYALGIPLFNLLYVQGGLSYLNAGVLASLLIVLLSIMLAQPYSHYVDDAAIKISNKLAKMF</sequence>
<evidence type="ECO:0000256" key="1">
    <source>
        <dbReference type="SAM" id="Phobius"/>
    </source>
</evidence>
<feature type="transmembrane region" description="Helical" evidence="1">
    <location>
        <begin position="190"/>
        <end position="214"/>
    </location>
</feature>
<feature type="domain" description="Acyltransferase 3" evidence="2">
    <location>
        <begin position="10"/>
        <end position="348"/>
    </location>
</feature>
<dbReference type="InterPro" id="IPR002656">
    <property type="entry name" value="Acyl_transf_3_dom"/>
</dbReference>
<keyword evidence="1" id="KW-0812">Transmembrane</keyword>
<keyword evidence="3" id="KW-0808">Transferase</keyword>
<dbReference type="Proteomes" id="UP000233553">
    <property type="component" value="Unassembled WGS sequence"/>
</dbReference>
<feature type="transmembrane region" description="Helical" evidence="1">
    <location>
        <begin position="160"/>
        <end position="183"/>
    </location>
</feature>
<keyword evidence="3" id="KW-0012">Acyltransferase</keyword>
<dbReference type="AlphaFoldDB" id="A0A2N0WGM8"/>
<dbReference type="RefSeq" id="WP_101236145.1">
    <property type="nucleotide sequence ID" value="NZ_CP158965.1"/>
</dbReference>
<organism evidence="3 4">
    <name type="scientific">Acinetobacter proteolyticus</name>
    <dbReference type="NCBI Taxonomy" id="1776741"/>
    <lineage>
        <taxon>Bacteria</taxon>
        <taxon>Pseudomonadati</taxon>
        <taxon>Pseudomonadota</taxon>
        <taxon>Gammaproteobacteria</taxon>
        <taxon>Moraxellales</taxon>
        <taxon>Moraxellaceae</taxon>
        <taxon>Acinetobacter</taxon>
    </lineage>
</organism>
<dbReference type="GO" id="GO:0016747">
    <property type="term" value="F:acyltransferase activity, transferring groups other than amino-acyl groups"/>
    <property type="evidence" value="ECO:0007669"/>
    <property type="project" value="InterPro"/>
</dbReference>
<evidence type="ECO:0000313" key="4">
    <source>
        <dbReference type="Proteomes" id="UP000233553"/>
    </source>
</evidence>
<gene>
    <name evidence="3" type="ORF">CW311_07635</name>
</gene>
<keyword evidence="1" id="KW-1133">Transmembrane helix</keyword>
<dbReference type="Pfam" id="PF01757">
    <property type="entry name" value="Acyl_transf_3"/>
    <property type="match status" value="1"/>
</dbReference>
<name>A0A2N0WGM8_9GAMM</name>
<protein>
    <submittedName>
        <fullName evidence="3">Acyltransferase</fullName>
    </submittedName>
</protein>
<comment type="caution">
    <text evidence="3">The sequence shown here is derived from an EMBL/GenBank/DDBJ whole genome shotgun (WGS) entry which is preliminary data.</text>
</comment>
<feature type="transmembrane region" description="Helical" evidence="1">
    <location>
        <begin position="220"/>
        <end position="242"/>
    </location>
</feature>
<feature type="transmembrane region" description="Helical" evidence="1">
    <location>
        <begin position="56"/>
        <end position="81"/>
    </location>
</feature>
<evidence type="ECO:0000313" key="3">
    <source>
        <dbReference type="EMBL" id="PKF34349.1"/>
    </source>
</evidence>
<dbReference type="PANTHER" id="PTHR23028:SF134">
    <property type="entry name" value="PUTATIVE (AFU_ORTHOLOGUE AFUA_4G08520)-RELATED"/>
    <property type="match status" value="1"/>
</dbReference>
<feature type="transmembrane region" description="Helical" evidence="1">
    <location>
        <begin position="300"/>
        <end position="324"/>
    </location>
</feature>
<feature type="transmembrane region" description="Helical" evidence="1">
    <location>
        <begin position="263"/>
        <end position="280"/>
    </location>
</feature>
<keyword evidence="1" id="KW-0472">Membrane</keyword>
<feature type="transmembrane region" description="Helical" evidence="1">
    <location>
        <begin position="12"/>
        <end position="30"/>
    </location>
</feature>